<dbReference type="GeneID" id="33572806"/>
<organism evidence="1 2">
    <name type="scientific">Lobosporangium transversale</name>
    <dbReference type="NCBI Taxonomy" id="64571"/>
    <lineage>
        <taxon>Eukaryota</taxon>
        <taxon>Fungi</taxon>
        <taxon>Fungi incertae sedis</taxon>
        <taxon>Mucoromycota</taxon>
        <taxon>Mortierellomycotina</taxon>
        <taxon>Mortierellomycetes</taxon>
        <taxon>Mortierellales</taxon>
        <taxon>Mortierellaceae</taxon>
        <taxon>Lobosporangium</taxon>
    </lineage>
</organism>
<dbReference type="RefSeq" id="XP_021881309.1">
    <property type="nucleotide sequence ID" value="XM_022030965.1"/>
</dbReference>
<sequence>MALSEALKTNGALTTLNLMSNSVGHEGAHALLEALKVNTTLTILDLEYDSLGKEGVLLLSKTNTTLADLDFTSKSIGMKGLMQLQRRSRLIQPCLLWTWGSIQLRVKELLHSQRHSRLTLP</sequence>
<dbReference type="InterPro" id="IPR052394">
    <property type="entry name" value="LRR-containing"/>
</dbReference>
<evidence type="ECO:0000313" key="1">
    <source>
        <dbReference type="EMBL" id="ORZ15561.1"/>
    </source>
</evidence>
<comment type="caution">
    <text evidence="1">The sequence shown here is derived from an EMBL/GenBank/DDBJ whole genome shotgun (WGS) entry which is preliminary data.</text>
</comment>
<dbReference type="InterPro" id="IPR032675">
    <property type="entry name" value="LRR_dom_sf"/>
</dbReference>
<dbReference type="InParanoid" id="A0A1Y2GP62"/>
<dbReference type="AlphaFoldDB" id="A0A1Y2GP62"/>
<keyword evidence="2" id="KW-1185">Reference proteome</keyword>
<dbReference type="PANTHER" id="PTHR24114:SF2">
    <property type="entry name" value="F-BOX DOMAIN-CONTAINING PROTEIN-RELATED"/>
    <property type="match status" value="1"/>
</dbReference>
<dbReference type="SUPFAM" id="SSF52047">
    <property type="entry name" value="RNI-like"/>
    <property type="match status" value="1"/>
</dbReference>
<dbReference type="Proteomes" id="UP000193648">
    <property type="component" value="Unassembled WGS sequence"/>
</dbReference>
<dbReference type="OrthoDB" id="120976at2759"/>
<accession>A0A1Y2GP62</accession>
<proteinExistence type="predicted"/>
<gene>
    <name evidence="1" type="ORF">BCR41DRAFT_65776</name>
</gene>
<dbReference type="SMART" id="SM00368">
    <property type="entry name" value="LRR_RI"/>
    <property type="match status" value="2"/>
</dbReference>
<dbReference type="STRING" id="64571.A0A1Y2GP62"/>
<dbReference type="EMBL" id="MCFF01000019">
    <property type="protein sequence ID" value="ORZ15561.1"/>
    <property type="molecule type" value="Genomic_DNA"/>
</dbReference>
<name>A0A1Y2GP62_9FUNG</name>
<dbReference type="InterPro" id="IPR001611">
    <property type="entry name" value="Leu-rich_rpt"/>
</dbReference>
<dbReference type="Gene3D" id="3.80.10.10">
    <property type="entry name" value="Ribonuclease Inhibitor"/>
    <property type="match status" value="1"/>
</dbReference>
<evidence type="ECO:0000313" key="2">
    <source>
        <dbReference type="Proteomes" id="UP000193648"/>
    </source>
</evidence>
<reference evidence="1 2" key="1">
    <citation type="submission" date="2016-07" db="EMBL/GenBank/DDBJ databases">
        <title>Pervasive Adenine N6-methylation of Active Genes in Fungi.</title>
        <authorList>
            <consortium name="DOE Joint Genome Institute"/>
            <person name="Mondo S.J."/>
            <person name="Dannebaum R.O."/>
            <person name="Kuo R.C."/>
            <person name="Labutti K."/>
            <person name="Haridas S."/>
            <person name="Kuo A."/>
            <person name="Salamov A."/>
            <person name="Ahrendt S.R."/>
            <person name="Lipzen A."/>
            <person name="Sullivan W."/>
            <person name="Andreopoulos W.B."/>
            <person name="Clum A."/>
            <person name="Lindquist E."/>
            <person name="Daum C."/>
            <person name="Ramamoorthy G.K."/>
            <person name="Gryganskyi A."/>
            <person name="Culley D."/>
            <person name="Magnuson J.K."/>
            <person name="James T.Y."/>
            <person name="O'Malley M.A."/>
            <person name="Stajich J.E."/>
            <person name="Spatafora J.W."/>
            <person name="Visel A."/>
            <person name="Grigoriev I.V."/>
        </authorList>
    </citation>
    <scope>NUCLEOTIDE SEQUENCE [LARGE SCALE GENOMIC DNA]</scope>
    <source>
        <strain evidence="1 2">NRRL 3116</strain>
    </source>
</reference>
<protein>
    <submittedName>
        <fullName evidence="1">Uncharacterized protein</fullName>
    </submittedName>
</protein>
<dbReference type="PANTHER" id="PTHR24114">
    <property type="entry name" value="LEUCINE RICH REPEAT FAMILY PROTEIN"/>
    <property type="match status" value="1"/>
</dbReference>
<dbReference type="Pfam" id="PF13516">
    <property type="entry name" value="LRR_6"/>
    <property type="match status" value="2"/>
</dbReference>